<evidence type="ECO:0000256" key="9">
    <source>
        <dbReference type="ARBA" id="ARBA00023136"/>
    </source>
</evidence>
<keyword evidence="5" id="KW-0677">Repeat</keyword>
<evidence type="ECO:0000256" key="2">
    <source>
        <dbReference type="ARBA" id="ARBA00006375"/>
    </source>
</evidence>
<evidence type="ECO:0000256" key="12">
    <source>
        <dbReference type="SAM" id="MobiDB-lite"/>
    </source>
</evidence>
<keyword evidence="6" id="KW-0999">Mitochondrion inner membrane</keyword>
<feature type="region of interest" description="Disordered" evidence="12">
    <location>
        <begin position="1"/>
        <end position="31"/>
    </location>
</feature>
<dbReference type="PROSITE" id="PS50920">
    <property type="entry name" value="SOLCAR"/>
    <property type="match status" value="3"/>
</dbReference>
<organism evidence="13 14">
    <name type="scientific">Magnusiomyces paraingens</name>
    <dbReference type="NCBI Taxonomy" id="2606893"/>
    <lineage>
        <taxon>Eukaryota</taxon>
        <taxon>Fungi</taxon>
        <taxon>Dikarya</taxon>
        <taxon>Ascomycota</taxon>
        <taxon>Saccharomycotina</taxon>
        <taxon>Dipodascomycetes</taxon>
        <taxon>Dipodascales</taxon>
        <taxon>Dipodascaceae</taxon>
        <taxon>Magnusiomyces</taxon>
    </lineage>
</organism>
<keyword evidence="14" id="KW-1185">Reference proteome</keyword>
<gene>
    <name evidence="13" type="ORF">SAPINGB_P003370</name>
</gene>
<evidence type="ECO:0000256" key="4">
    <source>
        <dbReference type="ARBA" id="ARBA00022692"/>
    </source>
</evidence>
<evidence type="ECO:0000256" key="1">
    <source>
        <dbReference type="ARBA" id="ARBA00004448"/>
    </source>
</evidence>
<feature type="repeat" description="Solcar" evidence="10">
    <location>
        <begin position="129"/>
        <end position="217"/>
    </location>
</feature>
<feature type="repeat" description="Solcar" evidence="10">
    <location>
        <begin position="225"/>
        <end position="312"/>
    </location>
</feature>
<dbReference type="GeneID" id="43582188"/>
<evidence type="ECO:0000313" key="14">
    <source>
        <dbReference type="Proteomes" id="UP000398389"/>
    </source>
</evidence>
<dbReference type="EMBL" id="CABVLU010000003">
    <property type="protein sequence ID" value="VVT53033.1"/>
    <property type="molecule type" value="Genomic_DNA"/>
</dbReference>
<dbReference type="InterPro" id="IPR018108">
    <property type="entry name" value="MCP_transmembrane"/>
</dbReference>
<evidence type="ECO:0000256" key="11">
    <source>
        <dbReference type="RuleBase" id="RU000488"/>
    </source>
</evidence>
<evidence type="ECO:0008006" key="15">
    <source>
        <dbReference type="Google" id="ProtNLM"/>
    </source>
</evidence>
<evidence type="ECO:0000256" key="10">
    <source>
        <dbReference type="PROSITE-ProRule" id="PRU00282"/>
    </source>
</evidence>
<dbReference type="Proteomes" id="UP000398389">
    <property type="component" value="Unassembled WGS sequence"/>
</dbReference>
<keyword evidence="3 11" id="KW-0813">Transport</keyword>
<comment type="subcellular location">
    <subcellularLocation>
        <location evidence="1">Mitochondrion inner membrane</location>
        <topology evidence="1">Multi-pass membrane protein</topology>
    </subcellularLocation>
</comment>
<dbReference type="InterPro" id="IPR050567">
    <property type="entry name" value="Mitochondrial_Carrier"/>
</dbReference>
<dbReference type="Pfam" id="PF00153">
    <property type="entry name" value="Mito_carr"/>
    <property type="match status" value="3"/>
</dbReference>
<comment type="similarity">
    <text evidence="2 11">Belongs to the mitochondrial carrier (TC 2.A.29) family.</text>
</comment>
<sequence>MDSKPIDTPAANQAAANQTATKPNPSKDVKHPPRYAGFVAGVFSGITKLTVGHPFDTIKVRMQTSAEGKFKGPMDCLYQTLRKEGVRGLYKGATPPLVGWMVMDSVMLGSLHNYRRCIKDCVYPDHCELPFAGKCVAGILSGWTVSFVAAPIEHVKARLQVQYDASTKVYSGPINCAASLIKNHGIFNGLYKGLLSTMIFRTNFLFWWGSYDIFNTYFEKKTSMNKVMANFWAGGLSATIFWITAYPVDVVKQRIMTDDLNNPKYKSWLDAFKNVYRTYGWKGYFRGFGPSILRSFPANASALASFELVMRLFNQDASEEEKAGILEE</sequence>
<evidence type="ECO:0000313" key="13">
    <source>
        <dbReference type="EMBL" id="VVT53033.1"/>
    </source>
</evidence>
<evidence type="ECO:0000256" key="6">
    <source>
        <dbReference type="ARBA" id="ARBA00022792"/>
    </source>
</evidence>
<dbReference type="InterPro" id="IPR002067">
    <property type="entry name" value="MCP"/>
</dbReference>
<evidence type="ECO:0000256" key="7">
    <source>
        <dbReference type="ARBA" id="ARBA00022989"/>
    </source>
</evidence>
<keyword evidence="8" id="KW-0496">Mitochondrion</keyword>
<dbReference type="PANTHER" id="PTHR45624:SF57">
    <property type="entry name" value="MITOCHONDRIAL SUBSTRATE CARRIER FAMILY PROTEIN L"/>
    <property type="match status" value="1"/>
</dbReference>
<keyword evidence="9 10" id="KW-0472">Membrane</keyword>
<evidence type="ECO:0000256" key="3">
    <source>
        <dbReference type="ARBA" id="ARBA00022448"/>
    </source>
</evidence>
<protein>
    <recommendedName>
        <fullName evidence="15">Mitochondrial carrier protein</fullName>
    </recommendedName>
</protein>
<dbReference type="InterPro" id="IPR023395">
    <property type="entry name" value="MCP_dom_sf"/>
</dbReference>
<dbReference type="Gene3D" id="1.50.40.10">
    <property type="entry name" value="Mitochondrial carrier domain"/>
    <property type="match status" value="2"/>
</dbReference>
<dbReference type="PANTHER" id="PTHR45624">
    <property type="entry name" value="MITOCHONDRIAL BASIC AMINO ACIDS TRANSPORTER-RELATED"/>
    <property type="match status" value="1"/>
</dbReference>
<evidence type="ECO:0000256" key="8">
    <source>
        <dbReference type="ARBA" id="ARBA00023128"/>
    </source>
</evidence>
<keyword evidence="7" id="KW-1133">Transmembrane helix</keyword>
<dbReference type="OrthoDB" id="193856at2759"/>
<reference evidence="13 14" key="1">
    <citation type="submission" date="2019-09" db="EMBL/GenBank/DDBJ databases">
        <authorList>
            <person name="Brejova B."/>
        </authorList>
    </citation>
    <scope>NUCLEOTIDE SEQUENCE [LARGE SCALE GENOMIC DNA]</scope>
</reference>
<evidence type="ECO:0000256" key="5">
    <source>
        <dbReference type="ARBA" id="ARBA00022737"/>
    </source>
</evidence>
<dbReference type="GO" id="GO:1990575">
    <property type="term" value="P:mitochondrial L-ornithine transmembrane transport"/>
    <property type="evidence" value="ECO:0007669"/>
    <property type="project" value="TreeGrafter"/>
</dbReference>
<accession>A0A5E8BP01</accession>
<proteinExistence type="inferred from homology"/>
<feature type="compositionally biased region" description="Low complexity" evidence="12">
    <location>
        <begin position="8"/>
        <end position="24"/>
    </location>
</feature>
<dbReference type="AlphaFoldDB" id="A0A5E8BP01"/>
<dbReference type="SUPFAM" id="SSF103506">
    <property type="entry name" value="Mitochondrial carrier"/>
    <property type="match status" value="1"/>
</dbReference>
<dbReference type="PRINTS" id="PR00926">
    <property type="entry name" value="MITOCARRIER"/>
</dbReference>
<keyword evidence="4 10" id="KW-0812">Transmembrane</keyword>
<feature type="repeat" description="Solcar" evidence="10">
    <location>
        <begin position="32"/>
        <end position="117"/>
    </location>
</feature>
<dbReference type="RefSeq" id="XP_031853979.1">
    <property type="nucleotide sequence ID" value="XM_031998088.1"/>
</dbReference>
<dbReference type="GO" id="GO:0005743">
    <property type="term" value="C:mitochondrial inner membrane"/>
    <property type="evidence" value="ECO:0007669"/>
    <property type="project" value="UniProtKB-SubCell"/>
</dbReference>
<dbReference type="GO" id="GO:0000064">
    <property type="term" value="F:L-ornithine transmembrane transporter activity"/>
    <property type="evidence" value="ECO:0007669"/>
    <property type="project" value="TreeGrafter"/>
</dbReference>
<name>A0A5E8BP01_9ASCO</name>